<organism evidence="2 3">
    <name type="scientific">Pirellulimonas nuda</name>
    <dbReference type="NCBI Taxonomy" id="2528009"/>
    <lineage>
        <taxon>Bacteria</taxon>
        <taxon>Pseudomonadati</taxon>
        <taxon>Planctomycetota</taxon>
        <taxon>Planctomycetia</taxon>
        <taxon>Pirellulales</taxon>
        <taxon>Lacipirellulaceae</taxon>
        <taxon>Pirellulimonas</taxon>
    </lineage>
</organism>
<dbReference type="PANTHER" id="PTHR19328">
    <property type="entry name" value="HEDGEHOG-INTERACTING PROTEIN"/>
    <property type="match status" value="1"/>
</dbReference>
<dbReference type="InterPro" id="IPR011041">
    <property type="entry name" value="Quinoprot_gluc/sorb_DH_b-prop"/>
</dbReference>
<gene>
    <name evidence="2" type="ORF">Pla175_22740</name>
</gene>
<evidence type="ECO:0000313" key="3">
    <source>
        <dbReference type="Proteomes" id="UP000317429"/>
    </source>
</evidence>
<dbReference type="OrthoDB" id="9770043at2"/>
<dbReference type="GO" id="GO:0000272">
    <property type="term" value="P:polysaccharide catabolic process"/>
    <property type="evidence" value="ECO:0007669"/>
    <property type="project" value="InterPro"/>
</dbReference>
<name>A0A518DBQ5_9BACT</name>
<dbReference type="Gene3D" id="1.10.1330.10">
    <property type="entry name" value="Dockerin domain"/>
    <property type="match status" value="1"/>
</dbReference>
<keyword evidence="3" id="KW-1185">Reference proteome</keyword>
<feature type="domain" description="Glucose/Sorbosone dehydrogenase" evidence="1">
    <location>
        <begin position="98"/>
        <end position="473"/>
    </location>
</feature>
<evidence type="ECO:0000313" key="2">
    <source>
        <dbReference type="EMBL" id="QDU88890.1"/>
    </source>
</evidence>
<dbReference type="InterPro" id="IPR012938">
    <property type="entry name" value="Glc/Sorbosone_DH"/>
</dbReference>
<sequence length="880" mass="93394">MIECCQAIHPHTSPTQTSNLKLDFRLRRGAALLALVGALTGLTQYASAQLSNPIPTPITKQGLRVQIEDFVQMPDTRGTLGNKPDQNNSRARINFLREAPDGRLFVNDLRGQIYSVDKQTGQSQVFVDIDAANGGASSIFRDARFQGGLAAGLISFNFHPEFETNGLFYTIHLERAQDVTAVPGFATVDFRPGVQTKWHTIVTEWDAANPEAATWNEATGSRRELLRVGTSADAYFHPFGDLEFNPSSQPGDDDYGLLYISGGDWGYINGAGAPQGSGTDGQPGQLQRLDTMAGTMIRIDPRSPSVSGGIAATRGDYTIPAINPFVDGDPNTFDEVYALGFRNAHRMAWDDDGTLFVTNIGHTAIEEIERVIPGGNYGWTEREGTFINTASSGGSNGADQVFPMNLTPEQDVDFRGEPFLYPTAQFDHGEGSAIAGGFIYKGSMIPELQGKFVFGDIVNGRLFATDVETMKNIDLTDHTTTAAVEEIQLFTKNAQGVETNIDLRSAYFGGGRVDLRFGQTSDGEIWLLTKTDGFVRRLVGEGPGPLELLVNRETGLVTLINNNGDDVAIDGYSILSASGGLDPTGWQSLASRQYEGWEEASPTANALSELNADGTLDIAGSGSIAFGNPFVGTQVAFGMNLEDIAFEYRTAGGLVVQGNVTYEGVGKSNNLSLLVDPVTGEASLVNDSEFSVTLGGYSILSASGALDPGDAAWESLADQGRVGWDEGSPTQFALSELSPGGVLLAPGEAFDLGEILAASADDLVLEFLVDGEGAPRLGSVSYMLRGDFNSDGVVDAADYTLWRDNLGGAGGAADGTGAVAGVADGVVDIADYQLWREHFGNQAPGAGAAGGVPTPEPGCLTLFGLVATMLSFRQPNRARG</sequence>
<dbReference type="EMBL" id="CP036291">
    <property type="protein sequence ID" value="QDU88890.1"/>
    <property type="molecule type" value="Genomic_DNA"/>
</dbReference>
<dbReference type="AlphaFoldDB" id="A0A518DBQ5"/>
<dbReference type="Gene3D" id="2.120.10.30">
    <property type="entry name" value="TolB, C-terminal domain"/>
    <property type="match status" value="1"/>
</dbReference>
<accession>A0A518DBQ5</accession>
<dbReference type="InterPro" id="IPR018247">
    <property type="entry name" value="EF_Hand_1_Ca_BS"/>
</dbReference>
<dbReference type="PANTHER" id="PTHR19328:SF13">
    <property type="entry name" value="HIPL1 PROTEIN"/>
    <property type="match status" value="1"/>
</dbReference>
<dbReference type="KEGG" id="pnd:Pla175_22740"/>
<proteinExistence type="predicted"/>
<dbReference type="Proteomes" id="UP000317429">
    <property type="component" value="Chromosome"/>
</dbReference>
<reference evidence="2 3" key="1">
    <citation type="submission" date="2019-02" db="EMBL/GenBank/DDBJ databases">
        <title>Deep-cultivation of Planctomycetes and their phenomic and genomic characterization uncovers novel biology.</title>
        <authorList>
            <person name="Wiegand S."/>
            <person name="Jogler M."/>
            <person name="Boedeker C."/>
            <person name="Pinto D."/>
            <person name="Vollmers J."/>
            <person name="Rivas-Marin E."/>
            <person name="Kohn T."/>
            <person name="Peeters S.H."/>
            <person name="Heuer A."/>
            <person name="Rast P."/>
            <person name="Oberbeckmann S."/>
            <person name="Bunk B."/>
            <person name="Jeske O."/>
            <person name="Meyerdierks A."/>
            <person name="Storesund J.E."/>
            <person name="Kallscheuer N."/>
            <person name="Luecker S."/>
            <person name="Lage O.M."/>
            <person name="Pohl T."/>
            <person name="Merkel B.J."/>
            <person name="Hornburger P."/>
            <person name="Mueller R.-W."/>
            <person name="Bruemmer F."/>
            <person name="Labrenz M."/>
            <person name="Spormann A.M."/>
            <person name="Op den Camp H."/>
            <person name="Overmann J."/>
            <person name="Amann R."/>
            <person name="Jetten M.S.M."/>
            <person name="Mascher T."/>
            <person name="Medema M.H."/>
            <person name="Devos D.P."/>
            <person name="Kaster A.-K."/>
            <person name="Ovreas L."/>
            <person name="Rohde M."/>
            <person name="Galperin M.Y."/>
            <person name="Jogler C."/>
        </authorList>
    </citation>
    <scope>NUCLEOTIDE SEQUENCE [LARGE SCALE GENOMIC DNA]</scope>
    <source>
        <strain evidence="2 3">Pla175</strain>
    </source>
</reference>
<dbReference type="SUPFAM" id="SSF50952">
    <property type="entry name" value="Soluble quinoprotein glucose dehydrogenase"/>
    <property type="match status" value="1"/>
</dbReference>
<protein>
    <submittedName>
        <fullName evidence="2">Glucose / Sorbosone dehydrogenase</fullName>
    </submittedName>
</protein>
<dbReference type="InterPro" id="IPR011042">
    <property type="entry name" value="6-blade_b-propeller_TolB-like"/>
</dbReference>
<dbReference type="InterPro" id="IPR036439">
    <property type="entry name" value="Dockerin_dom_sf"/>
</dbReference>
<dbReference type="Pfam" id="PF07995">
    <property type="entry name" value="GSDH"/>
    <property type="match status" value="1"/>
</dbReference>
<dbReference type="PROSITE" id="PS00018">
    <property type="entry name" value="EF_HAND_1"/>
    <property type="match status" value="1"/>
</dbReference>
<evidence type="ECO:0000259" key="1">
    <source>
        <dbReference type="Pfam" id="PF07995"/>
    </source>
</evidence>